<keyword evidence="4" id="KW-1185">Reference proteome</keyword>
<feature type="compositionally biased region" description="Polar residues" evidence="1">
    <location>
        <begin position="1"/>
        <end position="13"/>
    </location>
</feature>
<organism evidence="3 4">
    <name type="scientific">Dissostichus mawsoni</name>
    <name type="common">Antarctic cod</name>
    <dbReference type="NCBI Taxonomy" id="36200"/>
    <lineage>
        <taxon>Eukaryota</taxon>
        <taxon>Metazoa</taxon>
        <taxon>Chordata</taxon>
        <taxon>Craniata</taxon>
        <taxon>Vertebrata</taxon>
        <taxon>Euteleostomi</taxon>
        <taxon>Actinopterygii</taxon>
        <taxon>Neopterygii</taxon>
        <taxon>Teleostei</taxon>
        <taxon>Neoteleostei</taxon>
        <taxon>Acanthomorphata</taxon>
        <taxon>Eupercaria</taxon>
        <taxon>Perciformes</taxon>
        <taxon>Notothenioidei</taxon>
        <taxon>Nototheniidae</taxon>
        <taxon>Dissostichus</taxon>
    </lineage>
</organism>
<sequence>MSAVLSTTTTSIETVADREGSPLSETNTTKGPDFSATGSDPEEVVSFGLREVIRKQRIVSRVCVYSPDLCHKVSRLSRIGDALTVNGAMLRIGHEINKTFTVTLLLRGGNQRWVVIIGALYLLKLPSVLWHLTAIKLMRLSRKITDTDTMAISRYRFKSEKLSSFVGTCLN</sequence>
<dbReference type="Proteomes" id="UP000518266">
    <property type="component" value="Unassembled WGS sequence"/>
</dbReference>
<protein>
    <submittedName>
        <fullName evidence="3">Uncharacterized protein</fullName>
    </submittedName>
</protein>
<gene>
    <name evidence="3" type="ORF">F7725_010115</name>
</gene>
<evidence type="ECO:0000256" key="2">
    <source>
        <dbReference type="SAM" id="Phobius"/>
    </source>
</evidence>
<keyword evidence="2" id="KW-0472">Membrane</keyword>
<evidence type="ECO:0000313" key="3">
    <source>
        <dbReference type="EMBL" id="KAF3838347.1"/>
    </source>
</evidence>
<evidence type="ECO:0000313" key="4">
    <source>
        <dbReference type="Proteomes" id="UP000518266"/>
    </source>
</evidence>
<keyword evidence="2" id="KW-1133">Transmembrane helix</keyword>
<evidence type="ECO:0000256" key="1">
    <source>
        <dbReference type="SAM" id="MobiDB-lite"/>
    </source>
</evidence>
<proteinExistence type="predicted"/>
<keyword evidence="2" id="KW-0812">Transmembrane</keyword>
<comment type="caution">
    <text evidence="3">The sequence shown here is derived from an EMBL/GenBank/DDBJ whole genome shotgun (WGS) entry which is preliminary data.</text>
</comment>
<name>A0A7J5XP54_DISMA</name>
<dbReference type="AlphaFoldDB" id="A0A7J5XP54"/>
<feature type="transmembrane region" description="Helical" evidence="2">
    <location>
        <begin position="113"/>
        <end position="133"/>
    </location>
</feature>
<dbReference type="OrthoDB" id="8982771at2759"/>
<feature type="region of interest" description="Disordered" evidence="1">
    <location>
        <begin position="1"/>
        <end position="41"/>
    </location>
</feature>
<dbReference type="EMBL" id="JAAKFY010000022">
    <property type="protein sequence ID" value="KAF3838347.1"/>
    <property type="molecule type" value="Genomic_DNA"/>
</dbReference>
<reference evidence="3 4" key="1">
    <citation type="submission" date="2020-03" db="EMBL/GenBank/DDBJ databases">
        <title>Dissostichus mawsoni Genome sequencing and assembly.</title>
        <authorList>
            <person name="Park H."/>
        </authorList>
    </citation>
    <scope>NUCLEOTIDE SEQUENCE [LARGE SCALE GENOMIC DNA]</scope>
    <source>
        <strain evidence="3">DM0001</strain>
        <tissue evidence="3">Muscle</tissue>
    </source>
</reference>
<accession>A0A7J5XP54</accession>